<dbReference type="EMBL" id="FXTC01000001">
    <property type="protein sequence ID" value="SMO43193.1"/>
    <property type="molecule type" value="Genomic_DNA"/>
</dbReference>
<organism evidence="1 2">
    <name type="scientific">Chryseobacterium rhizoplanae</name>
    <dbReference type="NCBI Taxonomy" id="1609531"/>
    <lineage>
        <taxon>Bacteria</taxon>
        <taxon>Pseudomonadati</taxon>
        <taxon>Bacteroidota</taxon>
        <taxon>Flavobacteriia</taxon>
        <taxon>Flavobacteriales</taxon>
        <taxon>Weeksellaceae</taxon>
        <taxon>Chryseobacterium group</taxon>
        <taxon>Chryseobacterium</taxon>
    </lineage>
</organism>
<dbReference type="AlphaFoldDB" id="A0A521B7Y4"/>
<sequence length="209" mass="24588">MDQETTDYIINYFGNLMTKNEKLALKHQMSSFKSNENPQFRKIMIDKGWISSNPEITNLLENSYEVFKQNIVTRVMTETPEKVFFNNCPKCDKLARTPHAKQCRFCGYSWHHLIVAQFKLNDTIQITGRQFFLIGQIIEGEIREGQRIDLRILGLNKKIKIESIEFALKHQDEKVWEDISLGTNELTEQDKEYLKSIHPFKESLDIIIE</sequence>
<accession>A0A521B7Y4</accession>
<name>A0A521B7Y4_9FLAO</name>
<evidence type="ECO:0000313" key="2">
    <source>
        <dbReference type="Proteomes" id="UP000316916"/>
    </source>
</evidence>
<reference evidence="1 2" key="1">
    <citation type="submission" date="2017-05" db="EMBL/GenBank/DDBJ databases">
        <authorList>
            <person name="Varghese N."/>
            <person name="Submissions S."/>
        </authorList>
    </citation>
    <scope>NUCLEOTIDE SEQUENCE [LARGE SCALE GENOMIC DNA]</scope>
    <source>
        <strain evidence="1 2">DSM 29371</strain>
    </source>
</reference>
<gene>
    <name evidence="1" type="ORF">SAMN06265171_101764</name>
</gene>
<dbReference type="RefSeq" id="WP_142716755.1">
    <property type="nucleotide sequence ID" value="NZ_FXTC01000001.1"/>
</dbReference>
<dbReference type="Proteomes" id="UP000316916">
    <property type="component" value="Unassembled WGS sequence"/>
</dbReference>
<keyword evidence="2" id="KW-1185">Reference proteome</keyword>
<proteinExistence type="predicted"/>
<protein>
    <submittedName>
        <fullName evidence="1">Uncharacterized protein</fullName>
    </submittedName>
</protein>
<evidence type="ECO:0000313" key="1">
    <source>
        <dbReference type="EMBL" id="SMO43193.1"/>
    </source>
</evidence>